<gene>
    <name evidence="2" type="ORF">FHR97_000611</name>
</gene>
<evidence type="ECO:0000256" key="1">
    <source>
        <dbReference type="SAM" id="Phobius"/>
    </source>
</evidence>
<keyword evidence="1" id="KW-1133">Transmembrane helix</keyword>
<keyword evidence="1" id="KW-0472">Membrane</keyword>
<dbReference type="Proteomes" id="UP000518892">
    <property type="component" value="Unassembled WGS sequence"/>
</dbReference>
<sequence length="151" mass="17456">MPKVRYYADLVAILAGLMWLLVYWSVSYSVHIDNIEPTLAALLIAGSLIMISFVHRPIRVLLSRYHVRKRRTEMWMHILALPLSLAFLLAIVIDHLITPLNGEQKMLLFNVLATAGWLVFIVTLAVKLLYHLMREKRRIRERARRGPTNSA</sequence>
<accession>A0A7W5HJU0</accession>
<evidence type="ECO:0000313" key="3">
    <source>
        <dbReference type="Proteomes" id="UP000518892"/>
    </source>
</evidence>
<comment type="caution">
    <text evidence="2">The sequence shown here is derived from an EMBL/GenBank/DDBJ whole genome shotgun (WGS) entry which is preliminary data.</text>
</comment>
<keyword evidence="3" id="KW-1185">Reference proteome</keyword>
<name>A0A7W5HJU0_9GAMM</name>
<feature type="transmembrane region" description="Helical" evidence="1">
    <location>
        <begin position="75"/>
        <end position="97"/>
    </location>
</feature>
<feature type="transmembrane region" description="Helical" evidence="1">
    <location>
        <begin position="7"/>
        <end position="26"/>
    </location>
</feature>
<keyword evidence="1" id="KW-0812">Transmembrane</keyword>
<organism evidence="2 3">
    <name type="scientific">Halomonas stenophila</name>
    <dbReference type="NCBI Taxonomy" id="795312"/>
    <lineage>
        <taxon>Bacteria</taxon>
        <taxon>Pseudomonadati</taxon>
        <taxon>Pseudomonadota</taxon>
        <taxon>Gammaproteobacteria</taxon>
        <taxon>Oceanospirillales</taxon>
        <taxon>Halomonadaceae</taxon>
        <taxon>Halomonas</taxon>
    </lineage>
</organism>
<protein>
    <submittedName>
        <fullName evidence="2">Kef-type K+ transport system membrane component KefB</fullName>
    </submittedName>
</protein>
<reference evidence="2 3" key="1">
    <citation type="submission" date="2020-08" db="EMBL/GenBank/DDBJ databases">
        <title>Genomic Encyclopedia of Type Strains, Phase III (KMG-III): the genomes of soil and plant-associated and newly described type strains.</title>
        <authorList>
            <person name="Whitman W."/>
        </authorList>
    </citation>
    <scope>NUCLEOTIDE SEQUENCE [LARGE SCALE GENOMIC DNA]</scope>
    <source>
        <strain evidence="2 3">CECT 7744</strain>
    </source>
</reference>
<dbReference type="EMBL" id="JACHXR010000001">
    <property type="protein sequence ID" value="MBB3229796.1"/>
    <property type="molecule type" value="Genomic_DNA"/>
</dbReference>
<evidence type="ECO:0000313" key="2">
    <source>
        <dbReference type="EMBL" id="MBB3229796.1"/>
    </source>
</evidence>
<feature type="transmembrane region" description="Helical" evidence="1">
    <location>
        <begin position="109"/>
        <end position="130"/>
    </location>
</feature>
<proteinExistence type="predicted"/>
<dbReference type="AlphaFoldDB" id="A0A7W5HJU0"/>
<dbReference type="RefSeq" id="WP_183382273.1">
    <property type="nucleotide sequence ID" value="NZ_JACHXR010000001.1"/>
</dbReference>
<feature type="transmembrane region" description="Helical" evidence="1">
    <location>
        <begin position="38"/>
        <end position="54"/>
    </location>
</feature>